<organism evidence="3 4">
    <name type="scientific">Paraphaeosphaeria sporulosa</name>
    <dbReference type="NCBI Taxonomy" id="1460663"/>
    <lineage>
        <taxon>Eukaryota</taxon>
        <taxon>Fungi</taxon>
        <taxon>Dikarya</taxon>
        <taxon>Ascomycota</taxon>
        <taxon>Pezizomycotina</taxon>
        <taxon>Dothideomycetes</taxon>
        <taxon>Pleosporomycetidae</taxon>
        <taxon>Pleosporales</taxon>
        <taxon>Massarineae</taxon>
        <taxon>Didymosphaeriaceae</taxon>
        <taxon>Paraphaeosphaeria</taxon>
    </lineage>
</organism>
<gene>
    <name evidence="3" type="ORF">CC84DRAFT_1168516</name>
</gene>
<sequence>MSKTIFITGGSGYIGAVIIEYAVAQGYSVTALSRSESSDSKLRALGANPVRGDIKSLDVLTAEASKADIVINMADAIASDFNISQDERWATNYAANNALAAGVKGTNKPLIITSGAMTAQPHPEDEETDEKSPGWPEGHIYARGFESNKQTYLDQGVRVAYVRLAPYVYGRGGSGVRLYMDSFAPRGKGFFIKPGTALTTTVHVEDAARLYLILAEKAVAGESYNATSETDIQQKQISEAICETLGFPCEELDVEEVKAKMGMFLAIFMTAKCRSSNKKAREQLGWSVQAEKGILEEIRSGSYVDVAKAMKKQAK</sequence>
<feature type="domain" description="NAD-dependent epimerase/dehydratase" evidence="2">
    <location>
        <begin position="5"/>
        <end position="225"/>
    </location>
</feature>
<dbReference type="EMBL" id="KV441559">
    <property type="protein sequence ID" value="OAG00415.1"/>
    <property type="molecule type" value="Genomic_DNA"/>
</dbReference>
<proteinExistence type="predicted"/>
<dbReference type="PANTHER" id="PTHR48079:SF5">
    <property type="entry name" value="DEPENDENT EPIMERASE_DEHYDRATASE, PUTATIVE (AFU_ORTHOLOGUE AFUA_7G00180)-RELATED"/>
    <property type="match status" value="1"/>
</dbReference>
<protein>
    <submittedName>
        <fullName evidence="3">Putative NAD dependent epimerase/dehydratase</fullName>
    </submittedName>
</protein>
<accession>A0A177BYR3</accession>
<dbReference type="Proteomes" id="UP000077069">
    <property type="component" value="Unassembled WGS sequence"/>
</dbReference>
<dbReference type="PANTHER" id="PTHR48079">
    <property type="entry name" value="PROTEIN YEEZ"/>
    <property type="match status" value="1"/>
</dbReference>
<name>A0A177BYR3_9PLEO</name>
<keyword evidence="4" id="KW-1185">Reference proteome</keyword>
<dbReference type="GO" id="GO:0005737">
    <property type="term" value="C:cytoplasm"/>
    <property type="evidence" value="ECO:0007669"/>
    <property type="project" value="TreeGrafter"/>
</dbReference>
<dbReference type="AlphaFoldDB" id="A0A177BYR3"/>
<dbReference type="Pfam" id="PF01370">
    <property type="entry name" value="Epimerase"/>
    <property type="match status" value="1"/>
</dbReference>
<dbReference type="OrthoDB" id="10262413at2759"/>
<dbReference type="InterPro" id="IPR051783">
    <property type="entry name" value="NAD(P)-dependent_oxidoreduct"/>
</dbReference>
<dbReference type="GeneID" id="28762902"/>
<reference evidence="3 4" key="1">
    <citation type="submission" date="2016-05" db="EMBL/GenBank/DDBJ databases">
        <title>Comparative analysis of secretome profiles of manganese(II)-oxidizing ascomycete fungi.</title>
        <authorList>
            <consortium name="DOE Joint Genome Institute"/>
            <person name="Zeiner C.A."/>
            <person name="Purvine S.O."/>
            <person name="Zink E.M."/>
            <person name="Wu S."/>
            <person name="Pasa-Tolic L."/>
            <person name="Chaput D.L."/>
            <person name="Haridas S."/>
            <person name="Grigoriev I.V."/>
            <person name="Santelli C.M."/>
            <person name="Hansel C.M."/>
        </authorList>
    </citation>
    <scope>NUCLEOTIDE SEQUENCE [LARGE SCALE GENOMIC DNA]</scope>
    <source>
        <strain evidence="3 4">AP3s5-JAC2a</strain>
    </source>
</reference>
<dbReference type="GO" id="GO:0004029">
    <property type="term" value="F:aldehyde dehydrogenase (NAD+) activity"/>
    <property type="evidence" value="ECO:0007669"/>
    <property type="project" value="TreeGrafter"/>
</dbReference>
<dbReference type="SUPFAM" id="SSF51735">
    <property type="entry name" value="NAD(P)-binding Rossmann-fold domains"/>
    <property type="match status" value="1"/>
</dbReference>
<evidence type="ECO:0000256" key="1">
    <source>
        <dbReference type="SAM" id="MobiDB-lite"/>
    </source>
</evidence>
<dbReference type="InterPro" id="IPR036291">
    <property type="entry name" value="NAD(P)-bd_dom_sf"/>
</dbReference>
<evidence type="ECO:0000259" key="2">
    <source>
        <dbReference type="Pfam" id="PF01370"/>
    </source>
</evidence>
<dbReference type="InParanoid" id="A0A177BYR3"/>
<dbReference type="InterPro" id="IPR001509">
    <property type="entry name" value="Epimerase_deHydtase"/>
</dbReference>
<dbReference type="Gene3D" id="3.40.50.720">
    <property type="entry name" value="NAD(P)-binding Rossmann-like Domain"/>
    <property type="match status" value="1"/>
</dbReference>
<feature type="region of interest" description="Disordered" evidence="1">
    <location>
        <begin position="118"/>
        <end position="138"/>
    </location>
</feature>
<evidence type="ECO:0000313" key="4">
    <source>
        <dbReference type="Proteomes" id="UP000077069"/>
    </source>
</evidence>
<evidence type="ECO:0000313" key="3">
    <source>
        <dbReference type="EMBL" id="OAG00415.1"/>
    </source>
</evidence>
<dbReference type="RefSeq" id="XP_018030780.1">
    <property type="nucleotide sequence ID" value="XM_018179416.1"/>
</dbReference>
<dbReference type="STRING" id="1460663.A0A177BYR3"/>